<feature type="transmembrane region" description="Helical" evidence="1">
    <location>
        <begin position="88"/>
        <end position="121"/>
    </location>
</feature>
<feature type="transmembrane region" description="Helical" evidence="1">
    <location>
        <begin position="21"/>
        <end position="43"/>
    </location>
</feature>
<gene>
    <name evidence="2" type="ORF">GCM10022408_17910</name>
</gene>
<keyword evidence="1" id="KW-0812">Transmembrane</keyword>
<keyword evidence="1" id="KW-0472">Membrane</keyword>
<protein>
    <submittedName>
        <fullName evidence="2">Uncharacterized protein</fullName>
    </submittedName>
</protein>
<evidence type="ECO:0000313" key="3">
    <source>
        <dbReference type="Proteomes" id="UP001500567"/>
    </source>
</evidence>
<name>A0ABP7S4H3_9BACT</name>
<feature type="transmembrane region" description="Helical" evidence="1">
    <location>
        <begin position="171"/>
        <end position="191"/>
    </location>
</feature>
<dbReference type="Proteomes" id="UP001500567">
    <property type="component" value="Unassembled WGS sequence"/>
</dbReference>
<dbReference type="EMBL" id="BAABDJ010000015">
    <property type="protein sequence ID" value="GAA4006547.1"/>
    <property type="molecule type" value="Genomic_DNA"/>
</dbReference>
<keyword evidence="3" id="KW-1185">Reference proteome</keyword>
<feature type="transmembrane region" description="Helical" evidence="1">
    <location>
        <begin position="273"/>
        <end position="301"/>
    </location>
</feature>
<reference evidence="3" key="1">
    <citation type="journal article" date="2019" name="Int. J. Syst. Evol. Microbiol.">
        <title>The Global Catalogue of Microorganisms (GCM) 10K type strain sequencing project: providing services to taxonomists for standard genome sequencing and annotation.</title>
        <authorList>
            <consortium name="The Broad Institute Genomics Platform"/>
            <consortium name="The Broad Institute Genome Sequencing Center for Infectious Disease"/>
            <person name="Wu L."/>
            <person name="Ma J."/>
        </authorList>
    </citation>
    <scope>NUCLEOTIDE SEQUENCE [LARGE SCALE GENOMIC DNA]</scope>
    <source>
        <strain evidence="3">JCM 17224</strain>
    </source>
</reference>
<feature type="transmembrane region" description="Helical" evidence="1">
    <location>
        <begin position="142"/>
        <end position="165"/>
    </location>
</feature>
<proteinExistence type="predicted"/>
<evidence type="ECO:0000313" key="2">
    <source>
        <dbReference type="EMBL" id="GAA4006547.1"/>
    </source>
</evidence>
<comment type="caution">
    <text evidence="2">The sequence shown here is derived from an EMBL/GenBank/DDBJ whole genome shotgun (WGS) entry which is preliminary data.</text>
</comment>
<organism evidence="2 3">
    <name type="scientific">Hymenobacter fastidiosus</name>
    <dbReference type="NCBI Taxonomy" id="486264"/>
    <lineage>
        <taxon>Bacteria</taxon>
        <taxon>Pseudomonadati</taxon>
        <taxon>Bacteroidota</taxon>
        <taxon>Cytophagia</taxon>
        <taxon>Cytophagales</taxon>
        <taxon>Hymenobacteraceae</taxon>
        <taxon>Hymenobacter</taxon>
    </lineage>
</organism>
<accession>A0ABP7S4H3</accession>
<feature type="transmembrane region" description="Helical" evidence="1">
    <location>
        <begin position="238"/>
        <end position="261"/>
    </location>
</feature>
<sequence length="313" mass="34463">MRAYLLLRLRILGRQLAELGWVRLVLLGALVVLAAGKLIELLLTTPATQWAWPAFGLLWCWSVHRQRTDLDFLRIASPHLRSWLLAEYALWLVPGWGILLGLGHFGAALLMLAAVPLVLYLPQGQPGTKGRRRRSLLRSEAFEWVSGFRQLGGGLVWSVGLAAAVWQPVTVVPAVVLGAWSLFVTYCYTIPEPLTMLTLYGAGPRAFRRRKLGLALLLYLLTAAPFGVLMALGPATWAGAAGLLGWGLVVVSMSVMAKYSFYPHATLVRLTQGGVVAVALLPLLNSSYTPLLVAVFLVLIWKSHQHLKPYWND</sequence>
<evidence type="ECO:0000256" key="1">
    <source>
        <dbReference type="SAM" id="Phobius"/>
    </source>
</evidence>
<keyword evidence="1" id="KW-1133">Transmembrane helix</keyword>
<dbReference type="RefSeq" id="WP_345072466.1">
    <property type="nucleotide sequence ID" value="NZ_BAABDJ010000015.1"/>
</dbReference>
<feature type="transmembrane region" description="Helical" evidence="1">
    <location>
        <begin position="212"/>
        <end position="232"/>
    </location>
</feature>